<dbReference type="Proteomes" id="UP000009080">
    <property type="component" value="Chromosome"/>
</dbReference>
<keyword evidence="2" id="KW-1185">Reference proteome</keyword>
<organism evidence="1 2">
    <name type="scientific">Teredinibacter turnerae (strain ATCC 39867 / T7901)</name>
    <dbReference type="NCBI Taxonomy" id="377629"/>
    <lineage>
        <taxon>Bacteria</taxon>
        <taxon>Pseudomonadati</taxon>
        <taxon>Pseudomonadota</taxon>
        <taxon>Gammaproteobacteria</taxon>
        <taxon>Cellvibrionales</taxon>
        <taxon>Cellvibrionaceae</taxon>
        <taxon>Teredinibacter</taxon>
    </lineage>
</organism>
<dbReference type="AlphaFoldDB" id="C5BK21"/>
<dbReference type="eggNOG" id="ENOG502ZV50">
    <property type="taxonomic scope" value="Bacteria"/>
</dbReference>
<evidence type="ECO:0000313" key="2">
    <source>
        <dbReference type="Proteomes" id="UP000009080"/>
    </source>
</evidence>
<evidence type="ECO:0008006" key="3">
    <source>
        <dbReference type="Google" id="ProtNLM"/>
    </source>
</evidence>
<reference evidence="1 2" key="1">
    <citation type="journal article" date="2009" name="PLoS ONE">
        <title>The complete genome of Teredinibacter turnerae T7901: an intracellular endosymbiont of marine wood-boring bivalves (shipworms).</title>
        <authorList>
            <person name="Yang J.C."/>
            <person name="Madupu R."/>
            <person name="Durkin A.S."/>
            <person name="Ekborg N.A."/>
            <person name="Pedamallu C.S."/>
            <person name="Hostetler J.B."/>
            <person name="Radune D."/>
            <person name="Toms B.S."/>
            <person name="Henrissat B."/>
            <person name="Coutinho P.M."/>
            <person name="Schwarz S."/>
            <person name="Field L."/>
            <person name="Trindade-Silva A.E."/>
            <person name="Soares C.A.G."/>
            <person name="Elshahawi S."/>
            <person name="Hanora A."/>
            <person name="Schmidt E.W."/>
            <person name="Haygood M.G."/>
            <person name="Posfai J."/>
            <person name="Benner J."/>
            <person name="Madinger C."/>
            <person name="Nove J."/>
            <person name="Anton B."/>
            <person name="Chaudhary K."/>
            <person name="Foster J."/>
            <person name="Holman A."/>
            <person name="Kumar S."/>
            <person name="Lessard P.A."/>
            <person name="Luyten Y.A."/>
            <person name="Slatko B."/>
            <person name="Wood N."/>
            <person name="Wu B."/>
            <person name="Teplitski M."/>
            <person name="Mougous J.D."/>
            <person name="Ward N."/>
            <person name="Eisen J.A."/>
            <person name="Badger J.H."/>
            <person name="Distel D.L."/>
        </authorList>
    </citation>
    <scope>NUCLEOTIDE SEQUENCE [LARGE SCALE GENOMIC DNA]</scope>
    <source>
        <strain evidence="2">ATCC 39867 / T7901</strain>
    </source>
</reference>
<dbReference type="KEGG" id="ttu:TERTU_2264"/>
<dbReference type="Pfam" id="PF08856">
    <property type="entry name" value="DUF1826"/>
    <property type="match status" value="1"/>
</dbReference>
<sequence length="215" mass="23386">MSSALSMSSALTMSSAAERLFKADDDPSALTDIYRSDCNLAVWHRSLTEDVASYGQNLSAAFTHYSTRFVGNLAAVEKHLIKDLPPAPGKSQFIQDIVLLSDMFSELLALREVGLRLAVLTRAMCPRFHVDRVPARLITTYNGDGTEWVENAFASRDCSGFVVVPDSAPINQLGSGQVALMKGEIWEGNEGKGLIHRSANANVHSPRCVLTLDCV</sequence>
<dbReference type="HOGENOM" id="CLU_093134_1_0_6"/>
<proteinExistence type="predicted"/>
<evidence type="ECO:0000313" key="1">
    <source>
        <dbReference type="EMBL" id="ACR13422.1"/>
    </source>
</evidence>
<name>C5BK21_TERTT</name>
<accession>C5BK21</accession>
<dbReference type="InterPro" id="IPR014955">
    <property type="entry name" value="DUF1826"/>
</dbReference>
<dbReference type="EMBL" id="CP001614">
    <property type="protein sequence ID" value="ACR13422.1"/>
    <property type="molecule type" value="Genomic_DNA"/>
</dbReference>
<dbReference type="STRING" id="377629.TERTU_2264"/>
<protein>
    <recommendedName>
        <fullName evidence="3">DUF1826 domain-containing protein</fullName>
    </recommendedName>
</protein>
<gene>
    <name evidence="1" type="ordered locus">TERTU_2264</name>
</gene>